<proteinExistence type="predicted"/>
<sequence length="135" mass="15302">PPNTVVWSPTLQSELETEALYGIENNVKAVGAQIPSPDTSDNSYVTGALHTHSPASIRCRWTGSGHIEGCGTQITRENVPAHFQRFHGIRKMKEDVLVCCQWDGCHKRLRRKNFVRHIREHHMGHPRRKKCLSGN</sequence>
<accession>A0AAD4GGD5</accession>
<evidence type="ECO:0008006" key="3">
    <source>
        <dbReference type="Google" id="ProtNLM"/>
    </source>
</evidence>
<dbReference type="Proteomes" id="UP001194468">
    <property type="component" value="Unassembled WGS sequence"/>
</dbReference>
<feature type="non-terminal residue" evidence="1">
    <location>
        <position position="1"/>
    </location>
</feature>
<protein>
    <recommendedName>
        <fullName evidence="3">C2H2-type domain-containing protein</fullName>
    </recommendedName>
</protein>
<organism evidence="1 2">
    <name type="scientific">Boletus edulis BED1</name>
    <dbReference type="NCBI Taxonomy" id="1328754"/>
    <lineage>
        <taxon>Eukaryota</taxon>
        <taxon>Fungi</taxon>
        <taxon>Dikarya</taxon>
        <taxon>Basidiomycota</taxon>
        <taxon>Agaricomycotina</taxon>
        <taxon>Agaricomycetes</taxon>
        <taxon>Agaricomycetidae</taxon>
        <taxon>Boletales</taxon>
        <taxon>Boletineae</taxon>
        <taxon>Boletaceae</taxon>
        <taxon>Boletoideae</taxon>
        <taxon>Boletus</taxon>
    </lineage>
</organism>
<evidence type="ECO:0000313" key="2">
    <source>
        <dbReference type="Proteomes" id="UP001194468"/>
    </source>
</evidence>
<evidence type="ECO:0000313" key="1">
    <source>
        <dbReference type="EMBL" id="KAF8443240.1"/>
    </source>
</evidence>
<name>A0AAD4GGD5_BOLED</name>
<keyword evidence="2" id="KW-1185">Reference proteome</keyword>
<gene>
    <name evidence="1" type="ORF">L210DRAFT_3535191</name>
</gene>
<dbReference type="AlphaFoldDB" id="A0AAD4GGD5"/>
<reference evidence="1" key="1">
    <citation type="submission" date="2019-10" db="EMBL/GenBank/DDBJ databases">
        <authorList>
            <consortium name="DOE Joint Genome Institute"/>
            <person name="Kuo A."/>
            <person name="Miyauchi S."/>
            <person name="Kiss E."/>
            <person name="Drula E."/>
            <person name="Kohler A."/>
            <person name="Sanchez-Garcia M."/>
            <person name="Andreopoulos B."/>
            <person name="Barry K.W."/>
            <person name="Bonito G."/>
            <person name="Buee M."/>
            <person name="Carver A."/>
            <person name="Chen C."/>
            <person name="Cichocki N."/>
            <person name="Clum A."/>
            <person name="Culley D."/>
            <person name="Crous P.W."/>
            <person name="Fauchery L."/>
            <person name="Girlanda M."/>
            <person name="Hayes R."/>
            <person name="Keri Z."/>
            <person name="LaButti K."/>
            <person name="Lipzen A."/>
            <person name="Lombard V."/>
            <person name="Magnuson J."/>
            <person name="Maillard F."/>
            <person name="Morin E."/>
            <person name="Murat C."/>
            <person name="Nolan M."/>
            <person name="Ohm R."/>
            <person name="Pangilinan J."/>
            <person name="Pereira M."/>
            <person name="Perotto S."/>
            <person name="Peter M."/>
            <person name="Riley R."/>
            <person name="Sitrit Y."/>
            <person name="Stielow B."/>
            <person name="Szollosi G."/>
            <person name="Zifcakova L."/>
            <person name="Stursova M."/>
            <person name="Spatafora J.W."/>
            <person name="Tedersoo L."/>
            <person name="Vaario L.-M."/>
            <person name="Yamada A."/>
            <person name="Yan M."/>
            <person name="Wang P."/>
            <person name="Xu J."/>
            <person name="Bruns T."/>
            <person name="Baldrian P."/>
            <person name="Vilgalys R."/>
            <person name="Henrissat B."/>
            <person name="Grigoriev I.V."/>
            <person name="Hibbett D."/>
            <person name="Nagy L.G."/>
            <person name="Martin F.M."/>
        </authorList>
    </citation>
    <scope>NUCLEOTIDE SEQUENCE</scope>
    <source>
        <strain evidence="1">BED1</strain>
    </source>
</reference>
<dbReference type="EMBL" id="WHUW01000008">
    <property type="protein sequence ID" value="KAF8443240.1"/>
    <property type="molecule type" value="Genomic_DNA"/>
</dbReference>
<comment type="caution">
    <text evidence="1">The sequence shown here is derived from an EMBL/GenBank/DDBJ whole genome shotgun (WGS) entry which is preliminary data.</text>
</comment>
<reference evidence="1" key="2">
    <citation type="journal article" date="2020" name="Nat. Commun.">
        <title>Large-scale genome sequencing of mycorrhizal fungi provides insights into the early evolution of symbiotic traits.</title>
        <authorList>
            <person name="Miyauchi S."/>
            <person name="Kiss E."/>
            <person name="Kuo A."/>
            <person name="Drula E."/>
            <person name="Kohler A."/>
            <person name="Sanchez-Garcia M."/>
            <person name="Morin E."/>
            <person name="Andreopoulos B."/>
            <person name="Barry K.W."/>
            <person name="Bonito G."/>
            <person name="Buee M."/>
            <person name="Carver A."/>
            <person name="Chen C."/>
            <person name="Cichocki N."/>
            <person name="Clum A."/>
            <person name="Culley D."/>
            <person name="Crous P.W."/>
            <person name="Fauchery L."/>
            <person name="Girlanda M."/>
            <person name="Hayes R.D."/>
            <person name="Keri Z."/>
            <person name="LaButti K."/>
            <person name="Lipzen A."/>
            <person name="Lombard V."/>
            <person name="Magnuson J."/>
            <person name="Maillard F."/>
            <person name="Murat C."/>
            <person name="Nolan M."/>
            <person name="Ohm R.A."/>
            <person name="Pangilinan J."/>
            <person name="Pereira M.F."/>
            <person name="Perotto S."/>
            <person name="Peter M."/>
            <person name="Pfister S."/>
            <person name="Riley R."/>
            <person name="Sitrit Y."/>
            <person name="Stielow J.B."/>
            <person name="Szollosi G."/>
            <person name="Zifcakova L."/>
            <person name="Stursova M."/>
            <person name="Spatafora J.W."/>
            <person name="Tedersoo L."/>
            <person name="Vaario L.M."/>
            <person name="Yamada A."/>
            <person name="Yan M."/>
            <person name="Wang P."/>
            <person name="Xu J."/>
            <person name="Bruns T."/>
            <person name="Baldrian P."/>
            <person name="Vilgalys R."/>
            <person name="Dunand C."/>
            <person name="Henrissat B."/>
            <person name="Grigoriev I.V."/>
            <person name="Hibbett D."/>
            <person name="Nagy L.G."/>
            <person name="Martin F.M."/>
        </authorList>
    </citation>
    <scope>NUCLEOTIDE SEQUENCE</scope>
    <source>
        <strain evidence="1">BED1</strain>
    </source>
</reference>